<dbReference type="EMBL" id="REGN01002555">
    <property type="protein sequence ID" value="RNA27354.1"/>
    <property type="molecule type" value="Genomic_DNA"/>
</dbReference>
<sequence>MDLNILKIDSFKAILHQFNTIDQLMFALKIGKQINEISIDDLINSRINFNYSEYEFAYEGLECLICN</sequence>
<name>A0A3M7RUV0_BRAPC</name>
<keyword evidence="2" id="KW-1185">Reference proteome</keyword>
<dbReference type="AlphaFoldDB" id="A0A3M7RUV0"/>
<accession>A0A3M7RUV0</accession>
<proteinExistence type="predicted"/>
<gene>
    <name evidence="1" type="ORF">BpHYR1_033867</name>
</gene>
<organism evidence="1 2">
    <name type="scientific">Brachionus plicatilis</name>
    <name type="common">Marine rotifer</name>
    <name type="synonym">Brachionus muelleri</name>
    <dbReference type="NCBI Taxonomy" id="10195"/>
    <lineage>
        <taxon>Eukaryota</taxon>
        <taxon>Metazoa</taxon>
        <taxon>Spiralia</taxon>
        <taxon>Gnathifera</taxon>
        <taxon>Rotifera</taxon>
        <taxon>Eurotatoria</taxon>
        <taxon>Monogononta</taxon>
        <taxon>Pseudotrocha</taxon>
        <taxon>Ploima</taxon>
        <taxon>Brachionidae</taxon>
        <taxon>Brachionus</taxon>
    </lineage>
</organism>
<dbReference type="Proteomes" id="UP000276133">
    <property type="component" value="Unassembled WGS sequence"/>
</dbReference>
<protein>
    <submittedName>
        <fullName evidence="1">Uncharacterized protein</fullName>
    </submittedName>
</protein>
<evidence type="ECO:0000313" key="2">
    <source>
        <dbReference type="Proteomes" id="UP000276133"/>
    </source>
</evidence>
<reference evidence="1 2" key="1">
    <citation type="journal article" date="2018" name="Sci. Rep.">
        <title>Genomic signatures of local adaptation to the degree of environmental predictability in rotifers.</title>
        <authorList>
            <person name="Franch-Gras L."/>
            <person name="Hahn C."/>
            <person name="Garcia-Roger E.M."/>
            <person name="Carmona M.J."/>
            <person name="Serra M."/>
            <person name="Gomez A."/>
        </authorList>
    </citation>
    <scope>NUCLEOTIDE SEQUENCE [LARGE SCALE GENOMIC DNA]</scope>
    <source>
        <strain evidence="1">HYR1</strain>
    </source>
</reference>
<evidence type="ECO:0000313" key="1">
    <source>
        <dbReference type="EMBL" id="RNA27354.1"/>
    </source>
</evidence>
<comment type="caution">
    <text evidence="1">The sequence shown here is derived from an EMBL/GenBank/DDBJ whole genome shotgun (WGS) entry which is preliminary data.</text>
</comment>